<keyword evidence="2" id="KW-0472">Membrane</keyword>
<keyword evidence="2" id="KW-1133">Transmembrane helix</keyword>
<feature type="transmembrane region" description="Helical" evidence="2">
    <location>
        <begin position="77"/>
        <end position="103"/>
    </location>
</feature>
<keyword evidence="4" id="KW-1185">Reference proteome</keyword>
<feature type="transmembrane region" description="Helical" evidence="2">
    <location>
        <begin position="124"/>
        <end position="143"/>
    </location>
</feature>
<dbReference type="Proteomes" id="UP001342314">
    <property type="component" value="Unassembled WGS sequence"/>
</dbReference>
<feature type="region of interest" description="Disordered" evidence="1">
    <location>
        <begin position="26"/>
        <end position="48"/>
    </location>
</feature>
<dbReference type="AlphaFoldDB" id="A0AAV5GY07"/>
<dbReference type="InterPro" id="IPR025187">
    <property type="entry name" value="DUF4112"/>
</dbReference>
<proteinExistence type="predicted"/>
<dbReference type="Pfam" id="PF13430">
    <property type="entry name" value="DUF4112"/>
    <property type="match status" value="1"/>
</dbReference>
<protein>
    <submittedName>
        <fullName evidence="3">Uncharacterized protein</fullName>
    </submittedName>
</protein>
<evidence type="ECO:0000313" key="3">
    <source>
        <dbReference type="EMBL" id="GJN94227.1"/>
    </source>
</evidence>
<feature type="compositionally biased region" description="Low complexity" evidence="1">
    <location>
        <begin position="241"/>
        <end position="267"/>
    </location>
</feature>
<accession>A0AAV5GY07</accession>
<keyword evidence="2" id="KW-0812">Transmembrane</keyword>
<evidence type="ECO:0000256" key="2">
    <source>
        <dbReference type="SAM" id="Phobius"/>
    </source>
</evidence>
<dbReference type="EMBL" id="BQKY01000016">
    <property type="protein sequence ID" value="GJN94227.1"/>
    <property type="molecule type" value="Genomic_DNA"/>
</dbReference>
<feature type="compositionally biased region" description="Basic and acidic residues" evidence="1">
    <location>
        <begin position="180"/>
        <end position="192"/>
    </location>
</feature>
<evidence type="ECO:0000256" key="1">
    <source>
        <dbReference type="SAM" id="MobiDB-lite"/>
    </source>
</evidence>
<sequence length="267" mass="28786">MSFVAKKVGRRFAGQQLAAYEPADPHYESYQDHKGRTRKRKRAMPQGLSKRDERILRSVRRRAHYLDKGFSLCGFRFGWTFFLGLIPGAGDIANFLLGYSLVLRKCREADLPVTLQQRMLFNQLAGLGIGLVPFVGDIAMAVYKANSRNASLLEDFLIRRAAKESGGAPTAEEEEALAEEAVREGRIDRRTGEPVGGARSEQGRAAAAEATAADKKDGKLPWYGWGSGGDKKAAEVPPELSAGTVTGTSTSTATAAGPAGAAGVKKR</sequence>
<comment type="caution">
    <text evidence="3">The sequence shown here is derived from an EMBL/GenBank/DDBJ whole genome shotgun (WGS) entry which is preliminary data.</text>
</comment>
<dbReference type="PANTHER" id="PTHR35519">
    <property type="entry name" value="MEMBRANE PROTEINS"/>
    <property type="match status" value="1"/>
</dbReference>
<name>A0AAV5GY07_9BASI</name>
<gene>
    <name evidence="3" type="ORF">Rhopal_007301-T1</name>
</gene>
<reference evidence="3 4" key="1">
    <citation type="submission" date="2021-12" db="EMBL/GenBank/DDBJ databases">
        <title>High titer production of polyol ester of fatty acids by Rhodotorula paludigena BS15 towards product separation-free biomass refinery.</title>
        <authorList>
            <person name="Mano J."/>
            <person name="Ono H."/>
            <person name="Tanaka T."/>
            <person name="Naito K."/>
            <person name="Sushida H."/>
            <person name="Ike M."/>
            <person name="Tokuyasu K."/>
            <person name="Kitaoka M."/>
        </authorList>
    </citation>
    <scope>NUCLEOTIDE SEQUENCE [LARGE SCALE GENOMIC DNA]</scope>
    <source>
        <strain evidence="3 4">BS15</strain>
    </source>
</reference>
<organism evidence="3 4">
    <name type="scientific">Rhodotorula paludigena</name>
    <dbReference type="NCBI Taxonomy" id="86838"/>
    <lineage>
        <taxon>Eukaryota</taxon>
        <taxon>Fungi</taxon>
        <taxon>Dikarya</taxon>
        <taxon>Basidiomycota</taxon>
        <taxon>Pucciniomycotina</taxon>
        <taxon>Microbotryomycetes</taxon>
        <taxon>Sporidiobolales</taxon>
        <taxon>Sporidiobolaceae</taxon>
        <taxon>Rhodotorula</taxon>
    </lineage>
</organism>
<evidence type="ECO:0000313" key="4">
    <source>
        <dbReference type="Proteomes" id="UP001342314"/>
    </source>
</evidence>
<feature type="region of interest" description="Disordered" evidence="1">
    <location>
        <begin position="164"/>
        <end position="267"/>
    </location>
</feature>
<dbReference type="PANTHER" id="PTHR35519:SF2">
    <property type="entry name" value="PH DOMAIN PROTEIN"/>
    <property type="match status" value="1"/>
</dbReference>